<name>A0ACB6RTS8_9PLEO</name>
<dbReference type="Proteomes" id="UP000799754">
    <property type="component" value="Unassembled WGS sequence"/>
</dbReference>
<comment type="caution">
    <text evidence="1">The sequence shown here is derived from an EMBL/GenBank/DDBJ whole genome shotgun (WGS) entry which is preliminary data.</text>
</comment>
<accession>A0ACB6RTS8</accession>
<feature type="non-terminal residue" evidence="1">
    <location>
        <position position="1"/>
    </location>
</feature>
<organism evidence="1 2">
    <name type="scientific">Macroventuria anomochaeta</name>
    <dbReference type="NCBI Taxonomy" id="301207"/>
    <lineage>
        <taxon>Eukaryota</taxon>
        <taxon>Fungi</taxon>
        <taxon>Dikarya</taxon>
        <taxon>Ascomycota</taxon>
        <taxon>Pezizomycotina</taxon>
        <taxon>Dothideomycetes</taxon>
        <taxon>Pleosporomycetidae</taxon>
        <taxon>Pleosporales</taxon>
        <taxon>Pleosporineae</taxon>
        <taxon>Didymellaceae</taxon>
        <taxon>Macroventuria</taxon>
    </lineage>
</organism>
<dbReference type="EMBL" id="MU006726">
    <property type="protein sequence ID" value="KAF2625415.1"/>
    <property type="molecule type" value="Genomic_DNA"/>
</dbReference>
<reference evidence="1" key="1">
    <citation type="journal article" date="2020" name="Stud. Mycol.">
        <title>101 Dothideomycetes genomes: a test case for predicting lifestyles and emergence of pathogens.</title>
        <authorList>
            <person name="Haridas S."/>
            <person name="Albert R."/>
            <person name="Binder M."/>
            <person name="Bloem J."/>
            <person name="Labutti K."/>
            <person name="Salamov A."/>
            <person name="Andreopoulos B."/>
            <person name="Baker S."/>
            <person name="Barry K."/>
            <person name="Bills G."/>
            <person name="Bluhm B."/>
            <person name="Cannon C."/>
            <person name="Castanera R."/>
            <person name="Culley D."/>
            <person name="Daum C."/>
            <person name="Ezra D."/>
            <person name="Gonzalez J."/>
            <person name="Henrissat B."/>
            <person name="Kuo A."/>
            <person name="Liang C."/>
            <person name="Lipzen A."/>
            <person name="Lutzoni F."/>
            <person name="Magnuson J."/>
            <person name="Mondo S."/>
            <person name="Nolan M."/>
            <person name="Ohm R."/>
            <person name="Pangilinan J."/>
            <person name="Park H.-J."/>
            <person name="Ramirez L."/>
            <person name="Alfaro M."/>
            <person name="Sun H."/>
            <person name="Tritt A."/>
            <person name="Yoshinaga Y."/>
            <person name="Zwiers L.-H."/>
            <person name="Turgeon B."/>
            <person name="Goodwin S."/>
            <person name="Spatafora J."/>
            <person name="Crous P."/>
            <person name="Grigoriev I."/>
        </authorList>
    </citation>
    <scope>NUCLEOTIDE SEQUENCE</scope>
    <source>
        <strain evidence="1">CBS 525.71</strain>
    </source>
</reference>
<sequence>LTSYLTNLNSIYRSLTHALIKLLPGVGVSDSHLGNGYPWKPSQQILDLFWTFGAPGAASAAGQAMVSAESLDNDHPRKHVNNLDGLPLRLRSAHYALMENFLDTPIRLMGCKRFALTAALAQVLAPNDAQIVNLLGFHVIAKLLVHYPAYLGNIALPRTLAHISATIALIDVGWRLATGA</sequence>
<gene>
    <name evidence="1" type="ORF">BU25DRAFT_346254</name>
</gene>
<proteinExistence type="predicted"/>
<protein>
    <submittedName>
        <fullName evidence="1">Uncharacterized protein</fullName>
    </submittedName>
</protein>
<evidence type="ECO:0000313" key="1">
    <source>
        <dbReference type="EMBL" id="KAF2625415.1"/>
    </source>
</evidence>
<evidence type="ECO:0000313" key="2">
    <source>
        <dbReference type="Proteomes" id="UP000799754"/>
    </source>
</evidence>
<keyword evidence="2" id="KW-1185">Reference proteome</keyword>